<protein>
    <recommendedName>
        <fullName evidence="3">Glycosyltransferase 2-like domain-containing protein</fullName>
    </recommendedName>
</protein>
<reference evidence="4 5" key="1">
    <citation type="submission" date="2016-08" db="EMBL/GenBank/DDBJ databases">
        <title>Characterization of Isolates of Eisenbergiella tayi Derived from Blood Cultures, Using Whole Genome Sequencing.</title>
        <authorList>
            <person name="Bernier A.-M."/>
            <person name="Burdz T."/>
            <person name="Wiebe D."/>
            <person name="Bernard K."/>
        </authorList>
    </citation>
    <scope>NUCLEOTIDE SEQUENCE [LARGE SCALE GENOMIC DNA]</scope>
    <source>
        <strain evidence="4 5">NML120146</strain>
    </source>
</reference>
<proteinExistence type="predicted"/>
<sequence length="342" mass="39771">MKTLFTIIVPVFNTAPYLEKCIQSLLLQTMREIEVILVDDGSTDESGRICDGFKHDPRIKVIHKKNEGQGIARNAGLETAEGDYVLFIDSDDYIEKNTCARLYEYMKKSNTQLCSFGYVIEDREGKEIYRTKLQERIFRGEEVTNQFLLHFFGDAPEDDTMRGISACMTAFQRSVIERYKVLFPSERRVLSEDTIFNLEFCKHIDTAAVIPEYFYHYVQNPLSFSHSYRPDRFDKTLYLCNLLKEYAAEYGIKDLVKARISMVLWINLMECIKQEVRRTDESNQVIYENIRKMCRSRTTQDALKELSPSALDMKQKIFLGAVRGNWVNAVIVLAKIRNMKGL</sequence>
<dbReference type="CDD" id="cd00761">
    <property type="entry name" value="Glyco_tranf_GTA_type"/>
    <property type="match status" value="1"/>
</dbReference>
<evidence type="ECO:0000256" key="1">
    <source>
        <dbReference type="ARBA" id="ARBA00022676"/>
    </source>
</evidence>
<dbReference type="Pfam" id="PF00535">
    <property type="entry name" value="Glycos_transf_2"/>
    <property type="match status" value="1"/>
</dbReference>
<dbReference type="Gene3D" id="3.90.550.10">
    <property type="entry name" value="Spore Coat Polysaccharide Biosynthesis Protein SpsA, Chain A"/>
    <property type="match status" value="1"/>
</dbReference>
<dbReference type="InterPro" id="IPR001173">
    <property type="entry name" value="Glyco_trans_2-like"/>
</dbReference>
<gene>
    <name evidence="4" type="ORF">BEI63_10400</name>
</gene>
<dbReference type="SUPFAM" id="SSF53448">
    <property type="entry name" value="Nucleotide-diphospho-sugar transferases"/>
    <property type="match status" value="1"/>
</dbReference>
<keyword evidence="5" id="KW-1185">Reference proteome</keyword>
<organism evidence="4 5">
    <name type="scientific">Eisenbergiella tayi</name>
    <dbReference type="NCBI Taxonomy" id="1432052"/>
    <lineage>
        <taxon>Bacteria</taxon>
        <taxon>Bacillati</taxon>
        <taxon>Bacillota</taxon>
        <taxon>Clostridia</taxon>
        <taxon>Lachnospirales</taxon>
        <taxon>Lachnospiraceae</taxon>
        <taxon>Eisenbergiella</taxon>
    </lineage>
</organism>
<dbReference type="PANTHER" id="PTHR22916:SF51">
    <property type="entry name" value="GLYCOSYLTRANSFERASE EPSH-RELATED"/>
    <property type="match status" value="1"/>
</dbReference>
<feature type="domain" description="Glycosyltransferase 2-like" evidence="3">
    <location>
        <begin position="6"/>
        <end position="179"/>
    </location>
</feature>
<dbReference type="EMBL" id="MEHD01000021">
    <property type="protein sequence ID" value="ODR57517.1"/>
    <property type="molecule type" value="Genomic_DNA"/>
</dbReference>
<evidence type="ECO:0000259" key="3">
    <source>
        <dbReference type="Pfam" id="PF00535"/>
    </source>
</evidence>
<dbReference type="InterPro" id="IPR029044">
    <property type="entry name" value="Nucleotide-diphossugar_trans"/>
</dbReference>
<keyword evidence="1" id="KW-0328">Glycosyltransferase</keyword>
<dbReference type="PANTHER" id="PTHR22916">
    <property type="entry name" value="GLYCOSYLTRANSFERASE"/>
    <property type="match status" value="1"/>
</dbReference>
<name>A0ABX3AIY4_9FIRM</name>
<evidence type="ECO:0000313" key="4">
    <source>
        <dbReference type="EMBL" id="ODR57517.1"/>
    </source>
</evidence>
<accession>A0ABX3AIY4</accession>
<comment type="caution">
    <text evidence="4">The sequence shown here is derived from an EMBL/GenBank/DDBJ whole genome shotgun (WGS) entry which is preliminary data.</text>
</comment>
<keyword evidence="2" id="KW-0808">Transferase</keyword>
<dbReference type="Proteomes" id="UP000094869">
    <property type="component" value="Unassembled WGS sequence"/>
</dbReference>
<evidence type="ECO:0000256" key="2">
    <source>
        <dbReference type="ARBA" id="ARBA00022679"/>
    </source>
</evidence>
<dbReference type="RefSeq" id="WP_044968543.1">
    <property type="nucleotide sequence ID" value="NZ_JAQCZP010000010.1"/>
</dbReference>
<evidence type="ECO:0000313" key="5">
    <source>
        <dbReference type="Proteomes" id="UP000094869"/>
    </source>
</evidence>